<name>A0A7I9Y1T6_9MYCO</name>
<accession>A0A7I9Y1T6</accession>
<keyword evidence="2" id="KW-1185">Reference proteome</keyword>
<protein>
    <submittedName>
        <fullName evidence="1">Uncharacterized protein</fullName>
    </submittedName>
</protein>
<dbReference type="AlphaFoldDB" id="A0A7I9Y1T6"/>
<proteinExistence type="predicted"/>
<sequence length="103" mass="11112">MAGTFPDNPGLTTNHQAGSEAASALKVFSERLNAAFLYAGIDLLQSVLFSGHMGRQIKGRMTVHEMRPYGSGSQAQRQAWEELVSGIESILGCDLLLPAPRHT</sequence>
<dbReference type="EMBL" id="BLKW01000004">
    <property type="protein sequence ID" value="GFG75833.1"/>
    <property type="molecule type" value="Genomic_DNA"/>
</dbReference>
<comment type="caution">
    <text evidence="1">The sequence shown here is derived from an EMBL/GenBank/DDBJ whole genome shotgun (WGS) entry which is preliminary data.</text>
</comment>
<gene>
    <name evidence="1" type="ORF">MBOT_31980</name>
</gene>
<evidence type="ECO:0000313" key="1">
    <source>
        <dbReference type="EMBL" id="GFG75833.1"/>
    </source>
</evidence>
<reference evidence="1 2" key="1">
    <citation type="journal article" date="2019" name="Emerg. Microbes Infect.">
        <title>Comprehensive subspecies identification of 175 nontuberculous mycobacteria species based on 7547 genomic profiles.</title>
        <authorList>
            <person name="Matsumoto Y."/>
            <person name="Kinjo T."/>
            <person name="Motooka D."/>
            <person name="Nabeya D."/>
            <person name="Jung N."/>
            <person name="Uechi K."/>
            <person name="Horii T."/>
            <person name="Iida T."/>
            <person name="Fujita J."/>
            <person name="Nakamura S."/>
        </authorList>
    </citation>
    <scope>NUCLEOTIDE SEQUENCE [LARGE SCALE GENOMIC DNA]</scope>
    <source>
        <strain evidence="1 2">JCM 17322</strain>
    </source>
</reference>
<organism evidence="1 2">
    <name type="scientific">Mycobacterium botniense</name>
    <dbReference type="NCBI Taxonomy" id="84962"/>
    <lineage>
        <taxon>Bacteria</taxon>
        <taxon>Bacillati</taxon>
        <taxon>Actinomycetota</taxon>
        <taxon>Actinomycetes</taxon>
        <taxon>Mycobacteriales</taxon>
        <taxon>Mycobacteriaceae</taxon>
        <taxon>Mycobacterium</taxon>
    </lineage>
</organism>
<dbReference type="RefSeq" id="WP_246216775.1">
    <property type="nucleotide sequence ID" value="NZ_BLKW01000004.1"/>
</dbReference>
<dbReference type="Proteomes" id="UP000465361">
    <property type="component" value="Unassembled WGS sequence"/>
</dbReference>
<evidence type="ECO:0000313" key="2">
    <source>
        <dbReference type="Proteomes" id="UP000465361"/>
    </source>
</evidence>